<reference evidence="2" key="1">
    <citation type="submission" date="2022-01" db="EMBL/GenBank/DDBJ databases">
        <title>Genome Sequence Resource for Two Populations of Ditylenchus destructor, the Migratory Endoparasitic Phytonematode.</title>
        <authorList>
            <person name="Zhang H."/>
            <person name="Lin R."/>
            <person name="Xie B."/>
        </authorList>
    </citation>
    <scope>NUCLEOTIDE SEQUENCE</scope>
    <source>
        <strain evidence="2">BazhouSP</strain>
    </source>
</reference>
<proteinExistence type="predicted"/>
<keyword evidence="1" id="KW-0472">Membrane</keyword>
<keyword evidence="3" id="KW-1185">Reference proteome</keyword>
<evidence type="ECO:0000256" key="1">
    <source>
        <dbReference type="SAM" id="Phobius"/>
    </source>
</evidence>
<comment type="caution">
    <text evidence="2">The sequence shown here is derived from an EMBL/GenBank/DDBJ whole genome shotgun (WGS) entry which is preliminary data.</text>
</comment>
<name>A0AAD4MPX1_9BILA</name>
<dbReference type="Proteomes" id="UP001201812">
    <property type="component" value="Unassembled WGS sequence"/>
</dbReference>
<keyword evidence="1" id="KW-1133">Transmembrane helix</keyword>
<sequence length="209" mass="24183">MATGAQIDVEHREKDKNDIYDDEISMGPFYDQPDSYYHTCCGKVHVEKAAIWIAILAFMFHFTAVFEDSFGRMFHIPSHYHLTLDRVPNEIYLCRSFFAIAIYVCIMAAHKNRIARLYWPFLVYNGLILAGVGIIIARMINYTFIGESISNTVPTFVVIGLAFAQLLLFGWMELVIYKAYKYMVNHGNGNNNRMMHFSNPMYFDDSLKV</sequence>
<feature type="transmembrane region" description="Helical" evidence="1">
    <location>
        <begin position="90"/>
        <end position="109"/>
    </location>
</feature>
<organism evidence="2 3">
    <name type="scientific">Ditylenchus destructor</name>
    <dbReference type="NCBI Taxonomy" id="166010"/>
    <lineage>
        <taxon>Eukaryota</taxon>
        <taxon>Metazoa</taxon>
        <taxon>Ecdysozoa</taxon>
        <taxon>Nematoda</taxon>
        <taxon>Chromadorea</taxon>
        <taxon>Rhabditida</taxon>
        <taxon>Tylenchina</taxon>
        <taxon>Tylenchomorpha</taxon>
        <taxon>Sphaerularioidea</taxon>
        <taxon>Anguinidae</taxon>
        <taxon>Anguininae</taxon>
        <taxon>Ditylenchus</taxon>
    </lineage>
</organism>
<gene>
    <name evidence="2" type="ORF">DdX_18505</name>
</gene>
<feature type="transmembrane region" description="Helical" evidence="1">
    <location>
        <begin position="156"/>
        <end position="177"/>
    </location>
</feature>
<dbReference type="AlphaFoldDB" id="A0AAD4MPX1"/>
<protein>
    <submittedName>
        <fullName evidence="2">Uncharacterized protein</fullName>
    </submittedName>
</protein>
<evidence type="ECO:0000313" key="2">
    <source>
        <dbReference type="EMBL" id="KAI1697422.1"/>
    </source>
</evidence>
<dbReference type="EMBL" id="JAKKPZ010000269">
    <property type="protein sequence ID" value="KAI1697422.1"/>
    <property type="molecule type" value="Genomic_DNA"/>
</dbReference>
<feature type="transmembrane region" description="Helical" evidence="1">
    <location>
        <begin position="49"/>
        <end position="70"/>
    </location>
</feature>
<feature type="transmembrane region" description="Helical" evidence="1">
    <location>
        <begin position="121"/>
        <end position="144"/>
    </location>
</feature>
<evidence type="ECO:0000313" key="3">
    <source>
        <dbReference type="Proteomes" id="UP001201812"/>
    </source>
</evidence>
<keyword evidence="1" id="KW-0812">Transmembrane</keyword>
<accession>A0AAD4MPX1</accession>